<comment type="caution">
    <text evidence="6">The sequence shown here is derived from an EMBL/GenBank/DDBJ whole genome shotgun (WGS) entry which is preliminary data.</text>
</comment>
<evidence type="ECO:0000256" key="1">
    <source>
        <dbReference type="ARBA" id="ARBA00023015"/>
    </source>
</evidence>
<evidence type="ECO:0000259" key="5">
    <source>
        <dbReference type="PROSITE" id="PS50043"/>
    </source>
</evidence>
<dbReference type="InterPro" id="IPR016032">
    <property type="entry name" value="Sig_transdc_resp-reg_C-effctor"/>
</dbReference>
<evidence type="ECO:0000313" key="7">
    <source>
        <dbReference type="Proteomes" id="UP001620295"/>
    </source>
</evidence>
<accession>A0ABW8LBS7</accession>
<keyword evidence="2" id="KW-0238">DNA-binding</keyword>
<dbReference type="SUPFAM" id="SSF46894">
    <property type="entry name" value="C-terminal effector domain of the bipartite response regulators"/>
    <property type="match status" value="1"/>
</dbReference>
<protein>
    <submittedName>
        <fullName evidence="6">LuxR C-terminal-related transcriptional regulator</fullName>
    </submittedName>
</protein>
<dbReference type="Pfam" id="PF00196">
    <property type="entry name" value="GerE"/>
    <property type="match status" value="1"/>
</dbReference>
<feature type="compositionally biased region" description="Polar residues" evidence="4">
    <location>
        <begin position="769"/>
        <end position="778"/>
    </location>
</feature>
<feature type="compositionally biased region" description="Low complexity" evidence="4">
    <location>
        <begin position="262"/>
        <end position="279"/>
    </location>
</feature>
<dbReference type="RefSeq" id="WP_404745336.1">
    <property type="nucleotide sequence ID" value="NZ_JBJDQH010000001.1"/>
</dbReference>
<keyword evidence="1" id="KW-0805">Transcription regulation</keyword>
<dbReference type="EMBL" id="JBJDQH010000001">
    <property type="protein sequence ID" value="MFK4263376.1"/>
    <property type="molecule type" value="Genomic_DNA"/>
</dbReference>
<feature type="region of interest" description="Disordered" evidence="4">
    <location>
        <begin position="884"/>
        <end position="903"/>
    </location>
</feature>
<dbReference type="PROSITE" id="PS50043">
    <property type="entry name" value="HTH_LUXR_2"/>
    <property type="match status" value="1"/>
</dbReference>
<dbReference type="PRINTS" id="PR00038">
    <property type="entry name" value="HTHLUXR"/>
</dbReference>
<dbReference type="Gene3D" id="1.10.10.10">
    <property type="entry name" value="Winged helix-like DNA-binding domain superfamily/Winged helix DNA-binding domain"/>
    <property type="match status" value="1"/>
</dbReference>
<dbReference type="InterPro" id="IPR036388">
    <property type="entry name" value="WH-like_DNA-bd_sf"/>
</dbReference>
<feature type="compositionally biased region" description="Pro residues" evidence="4">
    <location>
        <begin position="891"/>
        <end position="903"/>
    </location>
</feature>
<dbReference type="SUPFAM" id="SSF52540">
    <property type="entry name" value="P-loop containing nucleoside triphosphate hydrolases"/>
    <property type="match status" value="1"/>
</dbReference>
<keyword evidence="7" id="KW-1185">Reference proteome</keyword>
<organism evidence="6 7">
    <name type="scientific">Streptomyces milbemycinicus</name>
    <dbReference type="NCBI Taxonomy" id="476552"/>
    <lineage>
        <taxon>Bacteria</taxon>
        <taxon>Bacillati</taxon>
        <taxon>Actinomycetota</taxon>
        <taxon>Actinomycetes</taxon>
        <taxon>Kitasatosporales</taxon>
        <taxon>Streptomycetaceae</taxon>
        <taxon>Streptomyces</taxon>
    </lineage>
</organism>
<keyword evidence="3" id="KW-0804">Transcription</keyword>
<feature type="region of interest" description="Disordered" evidence="4">
    <location>
        <begin position="262"/>
        <end position="296"/>
    </location>
</feature>
<dbReference type="CDD" id="cd06170">
    <property type="entry name" value="LuxR_C_like"/>
    <property type="match status" value="1"/>
</dbReference>
<dbReference type="InterPro" id="IPR041664">
    <property type="entry name" value="AAA_16"/>
</dbReference>
<evidence type="ECO:0000256" key="3">
    <source>
        <dbReference type="ARBA" id="ARBA00023163"/>
    </source>
</evidence>
<dbReference type="PANTHER" id="PTHR44688:SF16">
    <property type="entry name" value="DNA-BINDING TRANSCRIPTIONAL ACTIVATOR DEVR_DOSR"/>
    <property type="match status" value="1"/>
</dbReference>
<evidence type="ECO:0000313" key="6">
    <source>
        <dbReference type="EMBL" id="MFK4263376.1"/>
    </source>
</evidence>
<feature type="compositionally biased region" description="Basic and acidic residues" evidence="4">
    <location>
        <begin position="781"/>
        <end position="797"/>
    </location>
</feature>
<dbReference type="SMART" id="SM00421">
    <property type="entry name" value="HTH_LUXR"/>
    <property type="match status" value="1"/>
</dbReference>
<feature type="domain" description="HTH luxR-type" evidence="5">
    <location>
        <begin position="817"/>
        <end position="882"/>
    </location>
</feature>
<dbReference type="Proteomes" id="UP001620295">
    <property type="component" value="Unassembled WGS sequence"/>
</dbReference>
<feature type="region of interest" description="Disordered" evidence="4">
    <location>
        <begin position="739"/>
        <end position="825"/>
    </location>
</feature>
<dbReference type="Gene3D" id="3.40.50.300">
    <property type="entry name" value="P-loop containing nucleotide triphosphate hydrolases"/>
    <property type="match status" value="1"/>
</dbReference>
<evidence type="ECO:0000256" key="2">
    <source>
        <dbReference type="ARBA" id="ARBA00023125"/>
    </source>
</evidence>
<dbReference type="InterPro" id="IPR000792">
    <property type="entry name" value="Tscrpt_reg_LuxR_C"/>
</dbReference>
<dbReference type="PANTHER" id="PTHR44688">
    <property type="entry name" value="DNA-BINDING TRANSCRIPTIONAL ACTIVATOR DEVR_DOSR"/>
    <property type="match status" value="1"/>
</dbReference>
<proteinExistence type="predicted"/>
<gene>
    <name evidence="6" type="ORF">ACI2L5_00330</name>
</gene>
<dbReference type="Pfam" id="PF13191">
    <property type="entry name" value="AAA_16"/>
    <property type="match status" value="1"/>
</dbReference>
<dbReference type="InterPro" id="IPR027417">
    <property type="entry name" value="P-loop_NTPase"/>
</dbReference>
<reference evidence="6 7" key="1">
    <citation type="submission" date="2024-11" db="EMBL/GenBank/DDBJ databases">
        <title>The Natural Products Discovery Center: Release of the First 8490 Sequenced Strains for Exploring Actinobacteria Biosynthetic Diversity.</title>
        <authorList>
            <person name="Kalkreuter E."/>
            <person name="Kautsar S.A."/>
            <person name="Yang D."/>
            <person name="Bader C.D."/>
            <person name="Teijaro C.N."/>
            <person name="Fluegel L."/>
            <person name="Davis C.M."/>
            <person name="Simpson J.R."/>
            <person name="Lauterbach L."/>
            <person name="Steele A.D."/>
            <person name="Gui C."/>
            <person name="Meng S."/>
            <person name="Li G."/>
            <person name="Viehrig K."/>
            <person name="Ye F."/>
            <person name="Su P."/>
            <person name="Kiefer A.F."/>
            <person name="Nichols A."/>
            <person name="Cepeda A.J."/>
            <person name="Yan W."/>
            <person name="Fan B."/>
            <person name="Jiang Y."/>
            <person name="Adhikari A."/>
            <person name="Zheng C.-J."/>
            <person name="Schuster L."/>
            <person name="Cowan T.M."/>
            <person name="Smanski M.J."/>
            <person name="Chevrette M.G."/>
            <person name="De Carvalho L.P.S."/>
            <person name="Shen B."/>
        </authorList>
    </citation>
    <scope>NUCLEOTIDE SEQUENCE [LARGE SCALE GENOMIC DNA]</scope>
    <source>
        <strain evidence="6 7">NPDC020863</strain>
    </source>
</reference>
<evidence type="ECO:0000256" key="4">
    <source>
        <dbReference type="SAM" id="MobiDB-lite"/>
    </source>
</evidence>
<sequence length="903" mass="93831">MTDPPDREIFGRDREISELLALLTDTATLGVVLSGGPGIGKTRLARAVASAYASASGAETIGFDGSAYENPGAELIRLAARLRERPRAARDGGPGGVGAPPLILAEGLAAADHGGVPGAAARAGVRLIVTAREPLAAAAAASSAGFAVRTVGPLPVPFDCSALDLDSMCRIPSVRLYVTSLRALNPAFRVQHDNQEAVARTCAELRGIPGALVLAARIAALEGPEVLWAALDGRFDPGPEGLAGAGGDSGSLARLLDAYGGPAPATASPRAAATDPDASLRARRHAEAGDAEAGDAELGDAERRLLGCSRLFSGGAGPEALRRIAGVPLNAFPAALETLLGRHLLSVSALPSGRLDGFTRTRLHIPFEPAVPTAGPDSVPAHHNSRLSHARYYAELARAAARRIAEGDQYAGMTAFRSEERNIRCALDTLIGIGAADEAIALVDHARTYWYASGAPFTWAERLTALPEAPADTPRRTRLNLLLAEAAIRAGEPEAALALLGQADADRADAVGREERGDEVGAAEEALQAARLLHLRGIAEAPHRPREALAALHAAVAGHRSHIGDGHALHRVMLDASLAEFLHGSPAKATALAVEALSGATRRRDTLVSGTALLQLSVFAAARGREAEADSYFDRAVAGLRTLGAPAVLGALLSVLGTPLLARTAARAADVVRCLGACHAARGAGGLLDEPGYPDFTVGRLEGRMRRQLGERGFLAALSDGAGTPLPDLVKEFAARCGRLQPEPEPDGAPGRNPNLTRDSSLTRDPLMSATSDRSVTTARPEPRASAKPRPRPDRTAHPYARPLDADRPPPALGCGGPLPGDPLTPRQSQVSALITLGLSNKQIARRLQISEWTVVNHIRETMRKLGCSSRVEIANWVHHTTDASALSPSAPAPTPVPAPAPG</sequence>
<name>A0ABW8LBS7_9ACTN</name>